<organism evidence="8 9">
    <name type="scientific">Solanum tuberosum</name>
    <name type="common">Potato</name>
    <dbReference type="NCBI Taxonomy" id="4113"/>
    <lineage>
        <taxon>Eukaryota</taxon>
        <taxon>Viridiplantae</taxon>
        <taxon>Streptophyta</taxon>
        <taxon>Embryophyta</taxon>
        <taxon>Tracheophyta</taxon>
        <taxon>Spermatophyta</taxon>
        <taxon>Magnoliopsida</taxon>
        <taxon>eudicotyledons</taxon>
        <taxon>Gunneridae</taxon>
        <taxon>Pentapetalae</taxon>
        <taxon>asterids</taxon>
        <taxon>lamiids</taxon>
        <taxon>Solanales</taxon>
        <taxon>Solanaceae</taxon>
        <taxon>Solanoideae</taxon>
        <taxon>Solaneae</taxon>
        <taxon>Solanum</taxon>
    </lineage>
</organism>
<name>M1CX42_SOLTU</name>
<dbReference type="PROSITE" id="PS51397">
    <property type="entry name" value="WLM"/>
    <property type="match status" value="1"/>
</dbReference>
<reference evidence="8" key="2">
    <citation type="submission" date="2015-06" db="UniProtKB">
        <authorList>
            <consortium name="EnsemblPlants"/>
        </authorList>
    </citation>
    <scope>IDENTIFICATION</scope>
    <source>
        <strain evidence="8">DM1-3 516 R44</strain>
    </source>
</reference>
<dbReference type="InterPro" id="IPR001876">
    <property type="entry name" value="Znf_RanBP2"/>
</dbReference>
<reference evidence="9" key="1">
    <citation type="journal article" date="2011" name="Nature">
        <title>Genome sequence and analysis of the tuber crop potato.</title>
        <authorList>
            <consortium name="The Potato Genome Sequencing Consortium"/>
        </authorList>
    </citation>
    <scope>NUCLEOTIDE SEQUENCE [LARGE SCALE GENOMIC DNA]</scope>
    <source>
        <strain evidence="9">cv. DM1-3 516 R44</strain>
    </source>
</reference>
<gene>
    <name evidence="8" type="primary">LOC102595089</name>
</gene>
<keyword evidence="2 4" id="KW-0863">Zinc-finger</keyword>
<dbReference type="PROSITE" id="PS01358">
    <property type="entry name" value="ZF_RANBP2_1"/>
    <property type="match status" value="1"/>
</dbReference>
<evidence type="ECO:0000313" key="8">
    <source>
        <dbReference type="EnsemblPlants" id="PGSC0003DMT400076628"/>
    </source>
</evidence>
<dbReference type="OMA" id="DSHACTE"/>
<dbReference type="ExpressionAtlas" id="M1CX42">
    <property type="expression patterns" value="baseline"/>
</dbReference>
<evidence type="ECO:0000256" key="2">
    <source>
        <dbReference type="ARBA" id="ARBA00022771"/>
    </source>
</evidence>
<keyword evidence="9" id="KW-1185">Reference proteome</keyword>
<dbReference type="Gramene" id="PGSC0003DMT400076628">
    <property type="protein sequence ID" value="PGSC0003DMT400076628"/>
    <property type="gene ID" value="PGSC0003DMG400029797"/>
</dbReference>
<protein>
    <submittedName>
        <fullName evidence="8">Zinc ion binding protein</fullName>
    </submittedName>
</protein>
<feature type="domain" description="RanBP2-type" evidence="6">
    <location>
        <begin position="403"/>
        <end position="432"/>
    </location>
</feature>
<dbReference type="InterPro" id="IPR053000">
    <property type="entry name" value="WSS1-like_metalloprotease"/>
</dbReference>
<dbReference type="PROSITE" id="PS50199">
    <property type="entry name" value="ZF_RANBP2_2"/>
    <property type="match status" value="1"/>
</dbReference>
<dbReference type="InParanoid" id="M1CX42"/>
<dbReference type="InterPro" id="IPR013536">
    <property type="entry name" value="WLM_dom"/>
</dbReference>
<feature type="domain" description="WLM" evidence="7">
    <location>
        <begin position="1"/>
        <end position="204"/>
    </location>
</feature>
<dbReference type="OrthoDB" id="261960at2759"/>
<evidence type="ECO:0000259" key="6">
    <source>
        <dbReference type="PROSITE" id="PS50199"/>
    </source>
</evidence>
<dbReference type="GO" id="GO:0008237">
    <property type="term" value="F:metallopeptidase activity"/>
    <property type="evidence" value="ECO:0000318"/>
    <property type="project" value="GO_Central"/>
</dbReference>
<dbReference type="PANTHER" id="PTHR46622:SF3">
    <property type="entry name" value="ZINC ION BINDING PROTEIN"/>
    <property type="match status" value="1"/>
</dbReference>
<dbReference type="STRING" id="4113.M1CX42"/>
<evidence type="ECO:0000313" key="9">
    <source>
        <dbReference type="Proteomes" id="UP000011115"/>
    </source>
</evidence>
<dbReference type="PaxDb" id="4113-PGSC0003DMT400076628"/>
<keyword evidence="3" id="KW-0862">Zinc</keyword>
<proteinExistence type="predicted"/>
<sequence>MNLGDLNKVWEIKALKRKPKNEEANKILEKIAKQVQPIMRKHNWRVKVLSEFCPKRPALLGLNVGAGIHVKLRLRRPNNDEEFYPYNEVLDTMLHELCHNAHGPHNASFYKLWDELRKECEDLIAKGISGTGEGFDLHGRQLGGRHPQPSMSSLRKTAAAAAENRARLKSLLPSGPRRLGGDHSIKSALTPIQAAAMAAERRLQDNIWCGSESCDLSDLDETSDSLPEPLPLGHTSDRSKISNGFDALSSKVTSRKRSRESNSVSSSKSLHGHTVTKPVSKPLSNHDKEIAQRVGQAERNSHTVPSRGYPESFIDLTGNASSSTSMHGHDDLHSPKESMMWECLMCTLLNPFLPFLLVSISLQNLLPLLGVDFLFFLHQHFVQPLAPVCKVCQTQKPKDVDDRNSIWSCKFCTLDNSLKLDQCTACGEWRYSHGPPVATSAPNLGT</sequence>
<dbReference type="GO" id="GO:0005634">
    <property type="term" value="C:nucleus"/>
    <property type="evidence" value="ECO:0000318"/>
    <property type="project" value="GO_Central"/>
</dbReference>
<dbReference type="PANTHER" id="PTHR46622">
    <property type="entry name" value="DNA-DEPENDENT METALLOPROTEASE WSS1"/>
    <property type="match status" value="1"/>
</dbReference>
<evidence type="ECO:0000259" key="7">
    <source>
        <dbReference type="PROSITE" id="PS51397"/>
    </source>
</evidence>
<dbReference type="GO" id="GO:0008270">
    <property type="term" value="F:zinc ion binding"/>
    <property type="evidence" value="ECO:0007669"/>
    <property type="project" value="UniProtKB-KW"/>
</dbReference>
<evidence type="ECO:0000256" key="5">
    <source>
        <dbReference type="SAM" id="MobiDB-lite"/>
    </source>
</evidence>
<evidence type="ECO:0000256" key="3">
    <source>
        <dbReference type="ARBA" id="ARBA00022833"/>
    </source>
</evidence>
<dbReference type="AlphaFoldDB" id="M1CX42"/>
<feature type="region of interest" description="Disordered" evidence="5">
    <location>
        <begin position="218"/>
        <end position="286"/>
    </location>
</feature>
<dbReference type="Pfam" id="PF08325">
    <property type="entry name" value="WLM"/>
    <property type="match status" value="1"/>
</dbReference>
<evidence type="ECO:0000256" key="4">
    <source>
        <dbReference type="PROSITE-ProRule" id="PRU00322"/>
    </source>
</evidence>
<dbReference type="GO" id="GO:0006281">
    <property type="term" value="P:DNA repair"/>
    <property type="evidence" value="ECO:0000318"/>
    <property type="project" value="GO_Central"/>
</dbReference>
<evidence type="ECO:0000256" key="1">
    <source>
        <dbReference type="ARBA" id="ARBA00022723"/>
    </source>
</evidence>
<dbReference type="Proteomes" id="UP000011115">
    <property type="component" value="Unassembled WGS sequence"/>
</dbReference>
<dbReference type="eggNOG" id="KOG1558">
    <property type="taxonomic scope" value="Eukaryota"/>
</dbReference>
<keyword evidence="1" id="KW-0479">Metal-binding</keyword>
<accession>M1CX42</accession>
<dbReference type="EnsemblPlants" id="PGSC0003DMT400076628">
    <property type="protein sequence ID" value="PGSC0003DMT400076628"/>
    <property type="gene ID" value="PGSC0003DMG400029797"/>
</dbReference>
<feature type="region of interest" description="Disordered" evidence="5">
    <location>
        <begin position="140"/>
        <end position="159"/>
    </location>
</feature>